<keyword evidence="2" id="KW-1185">Reference proteome</keyword>
<sequence length="104" mass="12101">MENNSTQIAQTILNQIKYSDRCALMAWGAKNFVALPKSKDFKGGVRFKVNGLQFKNWVTVELTWSDEYKVSFINRKREVVKEYDGVYCDMLVNIIDWVENKNVA</sequence>
<gene>
    <name evidence="1" type="ORF">SAMN04488111_0534</name>
</gene>
<dbReference type="Proteomes" id="UP000198412">
    <property type="component" value="Unassembled WGS sequence"/>
</dbReference>
<accession>A0A238VIC3</accession>
<reference evidence="2" key="1">
    <citation type="submission" date="2017-06" db="EMBL/GenBank/DDBJ databases">
        <authorList>
            <person name="Varghese N."/>
            <person name="Submissions S."/>
        </authorList>
    </citation>
    <scope>NUCLEOTIDE SEQUENCE [LARGE SCALE GENOMIC DNA]</scope>
    <source>
        <strain evidence="2">DSM 27993</strain>
    </source>
</reference>
<protein>
    <submittedName>
        <fullName evidence="1">Uncharacterized protein</fullName>
    </submittedName>
</protein>
<dbReference type="AlphaFoldDB" id="A0A238VIC3"/>
<dbReference type="EMBL" id="FZNX01000001">
    <property type="protein sequence ID" value="SNR33986.1"/>
    <property type="molecule type" value="Genomic_DNA"/>
</dbReference>
<dbReference type="OrthoDB" id="1364137at2"/>
<name>A0A238VIC3_9FLAO</name>
<proteinExistence type="predicted"/>
<dbReference type="RefSeq" id="WP_089376870.1">
    <property type="nucleotide sequence ID" value="NZ_FZNX01000001.1"/>
</dbReference>
<evidence type="ECO:0000313" key="2">
    <source>
        <dbReference type="Proteomes" id="UP000198412"/>
    </source>
</evidence>
<organism evidence="1 2">
    <name type="scientific">Lutibacter flavus</name>
    <dbReference type="NCBI Taxonomy" id="691689"/>
    <lineage>
        <taxon>Bacteria</taxon>
        <taxon>Pseudomonadati</taxon>
        <taxon>Bacteroidota</taxon>
        <taxon>Flavobacteriia</taxon>
        <taxon>Flavobacteriales</taxon>
        <taxon>Flavobacteriaceae</taxon>
        <taxon>Lutibacter</taxon>
    </lineage>
</organism>
<evidence type="ECO:0000313" key="1">
    <source>
        <dbReference type="EMBL" id="SNR33986.1"/>
    </source>
</evidence>